<feature type="compositionally biased region" description="Low complexity" evidence="1">
    <location>
        <begin position="48"/>
        <end position="60"/>
    </location>
</feature>
<evidence type="ECO:0000313" key="3">
    <source>
        <dbReference type="Proteomes" id="UP001500618"/>
    </source>
</evidence>
<keyword evidence="3" id="KW-1185">Reference proteome</keyword>
<dbReference type="EMBL" id="BAAANY010000030">
    <property type="protein sequence ID" value="GAA1705382.1"/>
    <property type="molecule type" value="Genomic_DNA"/>
</dbReference>
<accession>A0ABN2IIC4</accession>
<protein>
    <recommendedName>
        <fullName evidence="4">Type VII secretion protein EccE</fullName>
    </recommendedName>
</protein>
<evidence type="ECO:0000256" key="1">
    <source>
        <dbReference type="SAM" id="MobiDB-lite"/>
    </source>
</evidence>
<feature type="compositionally biased region" description="Pro residues" evidence="1">
    <location>
        <begin position="61"/>
        <end position="75"/>
    </location>
</feature>
<dbReference type="Proteomes" id="UP001500618">
    <property type="component" value="Unassembled WGS sequence"/>
</dbReference>
<evidence type="ECO:0008006" key="4">
    <source>
        <dbReference type="Google" id="ProtNLM"/>
    </source>
</evidence>
<sequence length="440" mass="46552">MLVVAAAADPRAVTTPRPMVRAAAAPAVIGTAVRTAGRTTSLGTLPGTVPMPATATRTTPVPRPPIARPAAPAPAGPVRVRIPIRQRATGIVEQLSVTQAVCWQIAVLSVIFTLHRPWPVIATAATAAVLLLIVTTVRLHGHWLYEHAVLRYQFLSRNRRFDLPNTGARALALVERLLPGTSIRSMDAGTETVMVMSQRHGLTAMIKPAQVSRELVTTFPSPTALLPHPDSSTGVSTEFGVQTVYHSGTRPGEPPRMWLAVHADRTADTPIDDDLALALRNALRRIRKALRRAGVDTEPLADEAALATIAALAHVTGGRHEVRENWRFLATGVVSQACFRLDGWHKIDDTAARSLTNAMVNRHRGTAAVAITLTCYARSQLGEVSSGALVRLAATTEGGVNATSTALAGMLHPAGVGLTRLDGEHAAGLTLSLPIGGFGS</sequence>
<evidence type="ECO:0000313" key="2">
    <source>
        <dbReference type="EMBL" id="GAA1705382.1"/>
    </source>
</evidence>
<reference evidence="2 3" key="1">
    <citation type="journal article" date="2019" name="Int. J. Syst. Evol. Microbiol.">
        <title>The Global Catalogue of Microorganisms (GCM) 10K type strain sequencing project: providing services to taxonomists for standard genome sequencing and annotation.</title>
        <authorList>
            <consortium name="The Broad Institute Genomics Platform"/>
            <consortium name="The Broad Institute Genome Sequencing Center for Infectious Disease"/>
            <person name="Wu L."/>
            <person name="Ma J."/>
        </authorList>
    </citation>
    <scope>NUCLEOTIDE SEQUENCE [LARGE SCALE GENOMIC DNA]</scope>
    <source>
        <strain evidence="2 3">JCM 14718</strain>
    </source>
</reference>
<feature type="region of interest" description="Disordered" evidence="1">
    <location>
        <begin position="40"/>
        <end position="75"/>
    </location>
</feature>
<gene>
    <name evidence="2" type="ORF">GCM10009765_63270</name>
</gene>
<proteinExistence type="predicted"/>
<organism evidence="2 3">
    <name type="scientific">Fodinicola feengrottensis</name>
    <dbReference type="NCBI Taxonomy" id="435914"/>
    <lineage>
        <taxon>Bacteria</taxon>
        <taxon>Bacillati</taxon>
        <taxon>Actinomycetota</taxon>
        <taxon>Actinomycetes</taxon>
        <taxon>Mycobacteriales</taxon>
        <taxon>Fodinicola</taxon>
    </lineage>
</organism>
<dbReference type="RefSeq" id="WP_163566938.1">
    <property type="nucleotide sequence ID" value="NZ_WOTO01000003.1"/>
</dbReference>
<name>A0ABN2IIC4_9ACTN</name>
<comment type="caution">
    <text evidence="2">The sequence shown here is derived from an EMBL/GenBank/DDBJ whole genome shotgun (WGS) entry which is preliminary data.</text>
</comment>